<organism evidence="2 4">
    <name type="scientific">Streptomyces davaonensis (strain DSM 101723 / JCM 4913 / KCC S-0913 / 768)</name>
    <dbReference type="NCBI Taxonomy" id="1214101"/>
    <lineage>
        <taxon>Bacteria</taxon>
        <taxon>Bacillati</taxon>
        <taxon>Actinomycetota</taxon>
        <taxon>Actinomycetes</taxon>
        <taxon>Kitasatosporales</taxon>
        <taxon>Streptomycetaceae</taxon>
        <taxon>Streptomyces</taxon>
    </lineage>
</organism>
<dbReference type="Proteomes" id="UP000008043">
    <property type="component" value="Chromosome"/>
</dbReference>
<dbReference type="PATRIC" id="fig|1214101.3.peg.2"/>
<dbReference type="STRING" id="1214101.BN159_0003"/>
<dbReference type="RefSeq" id="WP_015654788.1">
    <property type="nucleotide sequence ID" value="NC_020504.1"/>
</dbReference>
<protein>
    <submittedName>
        <fullName evidence="2">Uncharacterized protein</fullName>
    </submittedName>
</protein>
<dbReference type="OrthoDB" id="4310580at2"/>
<dbReference type="EMBL" id="HE971709">
    <property type="protein sequence ID" value="CCK32880.1"/>
    <property type="molecule type" value="Genomic_DNA"/>
</dbReference>
<feature type="region of interest" description="Disordered" evidence="1">
    <location>
        <begin position="1"/>
        <end position="21"/>
    </location>
</feature>
<evidence type="ECO:0000256" key="1">
    <source>
        <dbReference type="SAM" id="MobiDB-lite"/>
    </source>
</evidence>
<gene>
    <name evidence="2" type="ORF">BN159_0003</name>
    <name evidence="3" type="ORF">BN159_8502</name>
</gene>
<dbReference type="KEGG" id="sdv:BN159_0003"/>
<dbReference type="eggNOG" id="ENOG5030XGB">
    <property type="taxonomic scope" value="Bacteria"/>
</dbReference>
<dbReference type="HOGENOM" id="CLU_1460464_0_0_11"/>
<sequence>MENSQIPQQLRETGAPLTDAEKEQARYALAELARSERDPDALRVSHEQLEMVRPFFELGWGMGVRTGHTGAAMAGVPVDPGTVDRAFVGLLSGRVASQLVIAVAQVLDPQGGGPVLWQRVRYHGSVTRCHGSYWVQGIHAHADLVGVACVLRYDLCEVIGGVPVTAVTNVRRRSLTPLPEFCALV</sequence>
<evidence type="ECO:0000313" key="3">
    <source>
        <dbReference type="EMBL" id="CCK32880.1"/>
    </source>
</evidence>
<proteinExistence type="predicted"/>
<evidence type="ECO:0000313" key="4">
    <source>
        <dbReference type="Proteomes" id="UP000008043"/>
    </source>
</evidence>
<reference evidence="2 4" key="1">
    <citation type="journal article" date="2012" name="J. Bacteriol.">
        <title>Genome sequence of the bacterium Streptomyces davawensis JCM 4913 and heterologous production of the unique antibiotic roseoflavin.</title>
        <authorList>
            <person name="Jankowitsch F."/>
            <person name="Schwarz J."/>
            <person name="Ruckert C."/>
            <person name="Gust B."/>
            <person name="Szczepanowski R."/>
            <person name="Blom J."/>
            <person name="Pelzer S."/>
            <person name="Kalinowski J."/>
            <person name="Mack M."/>
        </authorList>
    </citation>
    <scope>NUCLEOTIDE SEQUENCE [LARGE SCALE GENOMIC DNA]</scope>
    <source>
        <strain evidence="4">DSM 101723 / JCM 4913 / KCC S-0913 / 768</strain>
        <strain evidence="2">JCM 4913</strain>
    </source>
</reference>
<evidence type="ECO:0000313" key="2">
    <source>
        <dbReference type="EMBL" id="CCK24382.1"/>
    </source>
</evidence>
<keyword evidence="4" id="KW-1185">Reference proteome</keyword>
<dbReference type="EMBL" id="HE971709">
    <property type="protein sequence ID" value="CCK24382.1"/>
    <property type="molecule type" value="Genomic_DNA"/>
</dbReference>
<name>K4QU89_STRDJ</name>
<dbReference type="AlphaFoldDB" id="K4QU89"/>
<feature type="compositionally biased region" description="Polar residues" evidence="1">
    <location>
        <begin position="1"/>
        <end position="11"/>
    </location>
</feature>
<accession>K4QU89</accession>
<dbReference type="KEGG" id="sdv:BN159_8502"/>